<dbReference type="RefSeq" id="XP_043003055.1">
    <property type="nucleotide sequence ID" value="XM_043159454.1"/>
</dbReference>
<sequence length="86" mass="10241">MSFKFNFDVDEIDDDLPEICTMSHEENRETNDGKSSQKQLKEISIQYLFSWTHYRLKFLARPFKYLSHLAKYVLSREEISLTRGSS</sequence>
<dbReference type="EMBL" id="CM032190">
    <property type="protein sequence ID" value="KAG7086584.1"/>
    <property type="molecule type" value="Genomic_DNA"/>
</dbReference>
<reference evidence="1" key="1">
    <citation type="journal article" date="2021" name="Genome Biol. Evol.">
        <title>The assembled and annotated genome of the fairy-ring fungus Marasmius oreades.</title>
        <authorList>
            <person name="Hiltunen M."/>
            <person name="Ament-Velasquez S.L."/>
            <person name="Johannesson H."/>
        </authorList>
    </citation>
    <scope>NUCLEOTIDE SEQUENCE</scope>
    <source>
        <strain evidence="1">03SP1</strain>
    </source>
</reference>
<proteinExistence type="predicted"/>
<evidence type="ECO:0000313" key="1">
    <source>
        <dbReference type="EMBL" id="KAG7086584.1"/>
    </source>
</evidence>
<dbReference type="Proteomes" id="UP001049176">
    <property type="component" value="Chromosome 10"/>
</dbReference>
<dbReference type="AlphaFoldDB" id="A0A9P7UP17"/>
<dbReference type="KEGG" id="more:E1B28_002530"/>
<organism evidence="1 2">
    <name type="scientific">Marasmius oreades</name>
    <name type="common">fairy-ring Marasmius</name>
    <dbReference type="NCBI Taxonomy" id="181124"/>
    <lineage>
        <taxon>Eukaryota</taxon>
        <taxon>Fungi</taxon>
        <taxon>Dikarya</taxon>
        <taxon>Basidiomycota</taxon>
        <taxon>Agaricomycotina</taxon>
        <taxon>Agaricomycetes</taxon>
        <taxon>Agaricomycetidae</taxon>
        <taxon>Agaricales</taxon>
        <taxon>Marasmiineae</taxon>
        <taxon>Marasmiaceae</taxon>
        <taxon>Marasmius</taxon>
    </lineage>
</organism>
<accession>A0A9P7UP17</accession>
<keyword evidence="2" id="KW-1185">Reference proteome</keyword>
<dbReference type="GeneID" id="66071606"/>
<name>A0A9P7UP17_9AGAR</name>
<comment type="caution">
    <text evidence="1">The sequence shown here is derived from an EMBL/GenBank/DDBJ whole genome shotgun (WGS) entry which is preliminary data.</text>
</comment>
<gene>
    <name evidence="1" type="ORF">E1B28_002530</name>
</gene>
<protein>
    <submittedName>
        <fullName evidence="1">Uncharacterized protein</fullName>
    </submittedName>
</protein>
<evidence type="ECO:0000313" key="2">
    <source>
        <dbReference type="Proteomes" id="UP001049176"/>
    </source>
</evidence>